<proteinExistence type="predicted"/>
<evidence type="ECO:0000259" key="4">
    <source>
        <dbReference type="PROSITE" id="PS50056"/>
    </source>
</evidence>
<keyword evidence="2" id="KW-0904">Protein phosphatase</keyword>
<dbReference type="InterPro" id="IPR020422">
    <property type="entry name" value="TYR_PHOSPHATASE_DUAL_dom"/>
</dbReference>
<dbReference type="InterPro" id="IPR000387">
    <property type="entry name" value="Tyr_Pase_dom"/>
</dbReference>
<dbReference type="InterPro" id="IPR029021">
    <property type="entry name" value="Prot-tyrosine_phosphatase-like"/>
</dbReference>
<dbReference type="EMBL" id="KQ947446">
    <property type="protein sequence ID" value="KUJ06435.1"/>
    <property type="molecule type" value="Genomic_DNA"/>
</dbReference>
<gene>
    <name evidence="5" type="ORF">LY89DRAFT_561702</name>
</gene>
<evidence type="ECO:0000259" key="3">
    <source>
        <dbReference type="PROSITE" id="PS50054"/>
    </source>
</evidence>
<dbReference type="PROSITE" id="PS50054">
    <property type="entry name" value="TYR_PHOSPHATASE_DUAL"/>
    <property type="match status" value="1"/>
</dbReference>
<feature type="non-terminal residue" evidence="5">
    <location>
        <position position="1"/>
    </location>
</feature>
<dbReference type="PANTHER" id="PTHR46377:SF1">
    <property type="entry name" value="DUAL SPECIFICITY PROTEIN PHOSPHATASE 19"/>
    <property type="match status" value="1"/>
</dbReference>
<reference evidence="5 6" key="1">
    <citation type="submission" date="2015-10" db="EMBL/GenBank/DDBJ databases">
        <title>Full genome of DAOMC 229536 Phialocephala scopiformis, a fungal endophyte of spruce producing the potent anti-insectan compound rugulosin.</title>
        <authorList>
            <consortium name="DOE Joint Genome Institute"/>
            <person name="Walker A.K."/>
            <person name="Frasz S.L."/>
            <person name="Seifert K.A."/>
            <person name="Miller J.D."/>
            <person name="Mondo S.J."/>
            <person name="Labutti K."/>
            <person name="Lipzen A."/>
            <person name="Dockter R."/>
            <person name="Kennedy M."/>
            <person name="Grigoriev I.V."/>
            <person name="Spatafora J.W."/>
        </authorList>
    </citation>
    <scope>NUCLEOTIDE SEQUENCE [LARGE SCALE GENOMIC DNA]</scope>
    <source>
        <strain evidence="5 6">CBS 120377</strain>
    </source>
</reference>
<dbReference type="KEGG" id="psco:LY89DRAFT_561702"/>
<dbReference type="InParanoid" id="A0A132B219"/>
<dbReference type="SUPFAM" id="SSF52799">
    <property type="entry name" value="(Phosphotyrosine protein) phosphatases II"/>
    <property type="match status" value="1"/>
</dbReference>
<organism evidence="5 6">
    <name type="scientific">Mollisia scopiformis</name>
    <name type="common">Conifer needle endophyte fungus</name>
    <name type="synonym">Phialocephala scopiformis</name>
    <dbReference type="NCBI Taxonomy" id="149040"/>
    <lineage>
        <taxon>Eukaryota</taxon>
        <taxon>Fungi</taxon>
        <taxon>Dikarya</taxon>
        <taxon>Ascomycota</taxon>
        <taxon>Pezizomycotina</taxon>
        <taxon>Leotiomycetes</taxon>
        <taxon>Helotiales</taxon>
        <taxon>Mollisiaceae</taxon>
        <taxon>Mollisia</taxon>
    </lineage>
</organism>
<dbReference type="PROSITE" id="PS00383">
    <property type="entry name" value="TYR_PHOSPHATASE_1"/>
    <property type="match status" value="1"/>
</dbReference>
<dbReference type="GeneID" id="28818192"/>
<keyword evidence="6" id="KW-1185">Reference proteome</keyword>
<dbReference type="SMART" id="SM00195">
    <property type="entry name" value="DSPc"/>
    <property type="match status" value="1"/>
</dbReference>
<dbReference type="Pfam" id="PF00782">
    <property type="entry name" value="DSPc"/>
    <property type="match status" value="1"/>
</dbReference>
<dbReference type="PANTHER" id="PTHR46377">
    <property type="entry name" value="DUAL SPECIFICITY PROTEIN PHOSPHATASE 19"/>
    <property type="match status" value="1"/>
</dbReference>
<protein>
    <submittedName>
        <fullName evidence="5">Phosphatases II</fullName>
    </submittedName>
</protein>
<dbReference type="GO" id="GO:0005737">
    <property type="term" value="C:cytoplasm"/>
    <property type="evidence" value="ECO:0007669"/>
    <property type="project" value="TreeGrafter"/>
</dbReference>
<evidence type="ECO:0000256" key="1">
    <source>
        <dbReference type="ARBA" id="ARBA00022801"/>
    </source>
</evidence>
<sequence>ASISEIRPRLFLGNLSSILDPQTVRNHNIKAGISLIGYPLKVWSTPEFAQQIPQHSYFECFGYGGQDILKLMSPCCDLIDQYMSSPGGVVVHCVKGWSRSASMVIAYVMRRHRRSWREAGKEVLKRREICPNTHFLEQLRVWEEVEYNIWEDEDSVLP</sequence>
<feature type="non-terminal residue" evidence="5">
    <location>
        <position position="158"/>
    </location>
</feature>
<dbReference type="AlphaFoldDB" id="A0A132B219"/>
<evidence type="ECO:0000313" key="6">
    <source>
        <dbReference type="Proteomes" id="UP000070700"/>
    </source>
</evidence>
<evidence type="ECO:0000313" key="5">
    <source>
        <dbReference type="EMBL" id="KUJ06435.1"/>
    </source>
</evidence>
<dbReference type="GO" id="GO:0008579">
    <property type="term" value="F:JUN kinase phosphatase activity"/>
    <property type="evidence" value="ECO:0007669"/>
    <property type="project" value="TreeGrafter"/>
</dbReference>
<dbReference type="STRING" id="149040.A0A132B219"/>
<evidence type="ECO:0000256" key="2">
    <source>
        <dbReference type="ARBA" id="ARBA00022912"/>
    </source>
</evidence>
<dbReference type="Gene3D" id="3.90.190.10">
    <property type="entry name" value="Protein tyrosine phosphatase superfamily"/>
    <property type="match status" value="1"/>
</dbReference>
<dbReference type="PROSITE" id="PS50056">
    <property type="entry name" value="TYR_PHOSPHATASE_2"/>
    <property type="match status" value="1"/>
</dbReference>
<feature type="domain" description="Tyrosine specific protein phosphatases" evidence="4">
    <location>
        <begin position="66"/>
        <end position="127"/>
    </location>
</feature>
<dbReference type="InterPro" id="IPR016130">
    <property type="entry name" value="Tyr_Pase_AS"/>
</dbReference>
<dbReference type="InterPro" id="IPR000340">
    <property type="entry name" value="Dual-sp_phosphatase_cat-dom"/>
</dbReference>
<accession>A0A132B219</accession>
<dbReference type="CDD" id="cd14498">
    <property type="entry name" value="DSP"/>
    <property type="match status" value="1"/>
</dbReference>
<dbReference type="RefSeq" id="XP_018060790.1">
    <property type="nucleotide sequence ID" value="XM_018208466.1"/>
</dbReference>
<keyword evidence="1" id="KW-0378">Hydrolase</keyword>
<dbReference type="Proteomes" id="UP000070700">
    <property type="component" value="Unassembled WGS sequence"/>
</dbReference>
<name>A0A132B219_MOLSC</name>
<dbReference type="OrthoDB" id="10252009at2759"/>
<feature type="domain" description="Tyrosine-protein phosphatase" evidence="3">
    <location>
        <begin position="2"/>
        <end position="148"/>
    </location>
</feature>